<dbReference type="GO" id="GO:0015179">
    <property type="term" value="F:L-amino acid transmembrane transporter activity"/>
    <property type="evidence" value="ECO:0007669"/>
    <property type="project" value="TreeGrafter"/>
</dbReference>
<feature type="transmembrane region" description="Helical" evidence="6">
    <location>
        <begin position="86"/>
        <end position="107"/>
    </location>
</feature>
<evidence type="ECO:0000313" key="8">
    <source>
        <dbReference type="EMBL" id="GBO12849.1"/>
    </source>
</evidence>
<evidence type="ECO:0000313" key="9">
    <source>
        <dbReference type="Proteomes" id="UP000499080"/>
    </source>
</evidence>
<feature type="transmembrane region" description="Helical" evidence="6">
    <location>
        <begin position="262"/>
        <end position="282"/>
    </location>
</feature>
<dbReference type="GO" id="GO:0005774">
    <property type="term" value="C:vacuolar membrane"/>
    <property type="evidence" value="ECO:0007669"/>
    <property type="project" value="TreeGrafter"/>
</dbReference>
<evidence type="ECO:0000256" key="4">
    <source>
        <dbReference type="ARBA" id="ARBA00023136"/>
    </source>
</evidence>
<keyword evidence="9" id="KW-1185">Reference proteome</keyword>
<dbReference type="OrthoDB" id="6437236at2759"/>
<keyword evidence="3 6" id="KW-1133">Transmembrane helix</keyword>
<comment type="subcellular location">
    <subcellularLocation>
        <location evidence="1">Membrane</location>
        <topology evidence="1">Multi-pass membrane protein</topology>
    </subcellularLocation>
</comment>
<dbReference type="AlphaFoldDB" id="A0A4Y2UIE4"/>
<evidence type="ECO:0000256" key="3">
    <source>
        <dbReference type="ARBA" id="ARBA00022989"/>
    </source>
</evidence>
<dbReference type="PANTHER" id="PTHR22950:SF703">
    <property type="entry name" value="AMINO ACID TRANSPORTER TRANSMEMBRANE DOMAIN-CONTAINING PROTEIN"/>
    <property type="match status" value="1"/>
</dbReference>
<proteinExistence type="predicted"/>
<reference evidence="8 9" key="1">
    <citation type="journal article" date="2019" name="Sci. Rep.">
        <title>Orb-weaving spider Araneus ventricosus genome elucidates the spidroin gene catalogue.</title>
        <authorList>
            <person name="Kono N."/>
            <person name="Nakamura H."/>
            <person name="Ohtoshi R."/>
            <person name="Moran D.A.P."/>
            <person name="Shinohara A."/>
            <person name="Yoshida Y."/>
            <person name="Fujiwara M."/>
            <person name="Mori M."/>
            <person name="Tomita M."/>
            <person name="Arakawa K."/>
        </authorList>
    </citation>
    <scope>NUCLEOTIDE SEQUENCE [LARGE SCALE GENOMIC DNA]</scope>
</reference>
<feature type="transmembrane region" description="Helical" evidence="6">
    <location>
        <begin position="345"/>
        <end position="365"/>
    </location>
</feature>
<keyword evidence="2 6" id="KW-0812">Transmembrane</keyword>
<feature type="transmembrane region" description="Helical" evidence="6">
    <location>
        <begin position="201"/>
        <end position="220"/>
    </location>
</feature>
<evidence type="ECO:0000259" key="7">
    <source>
        <dbReference type="Pfam" id="PF01490"/>
    </source>
</evidence>
<feature type="transmembrane region" description="Helical" evidence="6">
    <location>
        <begin position="302"/>
        <end position="324"/>
    </location>
</feature>
<evidence type="ECO:0000256" key="1">
    <source>
        <dbReference type="ARBA" id="ARBA00004141"/>
    </source>
</evidence>
<feature type="domain" description="Amino acid transporter transmembrane" evidence="7">
    <location>
        <begin position="83"/>
        <end position="376"/>
    </location>
</feature>
<evidence type="ECO:0000256" key="2">
    <source>
        <dbReference type="ARBA" id="ARBA00022692"/>
    </source>
</evidence>
<sequence>MESNKADHSKKKSGSISSLFQRSPRKENDSSNEGAAVQEFMLSFRKKLSTFGPNFVSFVYPSSTSNDKGHGLSDQEESENGLSNNMSALFVISAITGSAILSLPLALKDSGWLGVFMIIICGVNSLYAGMILGWCWNIMQESWPEYKKANEIPYPEMARRAVGNWMRYTIMVFLVISQVGTCIVYLVLISKHIEGASSGKLKFCYMMILALFLITPLTWFRAPRNFWFMAIIDVFCSTLFIFLLLIAFFIDKERIGPVSYPQPTFSSFTVSFGSLMFSYAGGGVYPTIQNDMKNRKLFPQSVFTGFLLIFILYIPFAILGYAAYGHTLGNDITETLMKNQNLKTVAKFLQVLSLAQLTTTLVIYLNPTFQLLEYLLECPK</sequence>
<name>A0A4Y2UIE4_ARAVE</name>
<keyword evidence="4 6" id="KW-0472">Membrane</keyword>
<dbReference type="Proteomes" id="UP000499080">
    <property type="component" value="Unassembled WGS sequence"/>
</dbReference>
<feature type="region of interest" description="Disordered" evidence="5">
    <location>
        <begin position="1"/>
        <end position="32"/>
    </location>
</feature>
<dbReference type="Gene3D" id="1.20.1740.10">
    <property type="entry name" value="Amino acid/polyamine transporter I"/>
    <property type="match status" value="1"/>
</dbReference>
<dbReference type="Pfam" id="PF01490">
    <property type="entry name" value="Aa_trans"/>
    <property type="match status" value="1"/>
</dbReference>
<evidence type="ECO:0000256" key="5">
    <source>
        <dbReference type="SAM" id="MobiDB-lite"/>
    </source>
</evidence>
<feature type="transmembrane region" description="Helical" evidence="6">
    <location>
        <begin position="226"/>
        <end position="250"/>
    </location>
</feature>
<dbReference type="PANTHER" id="PTHR22950">
    <property type="entry name" value="AMINO ACID TRANSPORTER"/>
    <property type="match status" value="1"/>
</dbReference>
<feature type="transmembrane region" description="Helical" evidence="6">
    <location>
        <begin position="165"/>
        <end position="189"/>
    </location>
</feature>
<protein>
    <recommendedName>
        <fullName evidence="7">Amino acid transporter transmembrane domain-containing protein</fullName>
    </recommendedName>
</protein>
<gene>
    <name evidence="8" type="ORF">AVEN_132779_1</name>
</gene>
<dbReference type="InterPro" id="IPR013057">
    <property type="entry name" value="AA_transpt_TM"/>
</dbReference>
<organism evidence="8 9">
    <name type="scientific">Araneus ventricosus</name>
    <name type="common">Orbweaver spider</name>
    <name type="synonym">Epeira ventricosa</name>
    <dbReference type="NCBI Taxonomy" id="182803"/>
    <lineage>
        <taxon>Eukaryota</taxon>
        <taxon>Metazoa</taxon>
        <taxon>Ecdysozoa</taxon>
        <taxon>Arthropoda</taxon>
        <taxon>Chelicerata</taxon>
        <taxon>Arachnida</taxon>
        <taxon>Araneae</taxon>
        <taxon>Araneomorphae</taxon>
        <taxon>Entelegynae</taxon>
        <taxon>Araneoidea</taxon>
        <taxon>Araneidae</taxon>
        <taxon>Araneus</taxon>
    </lineage>
</organism>
<dbReference type="EMBL" id="BGPR01037289">
    <property type="protein sequence ID" value="GBO12849.1"/>
    <property type="molecule type" value="Genomic_DNA"/>
</dbReference>
<feature type="non-terminal residue" evidence="8">
    <location>
        <position position="380"/>
    </location>
</feature>
<feature type="transmembrane region" description="Helical" evidence="6">
    <location>
        <begin position="114"/>
        <end position="139"/>
    </location>
</feature>
<comment type="caution">
    <text evidence="8">The sequence shown here is derived from an EMBL/GenBank/DDBJ whole genome shotgun (WGS) entry which is preliminary data.</text>
</comment>
<accession>A0A4Y2UIE4</accession>
<evidence type="ECO:0000256" key="6">
    <source>
        <dbReference type="SAM" id="Phobius"/>
    </source>
</evidence>